<dbReference type="GeneID" id="19942999"/>
<feature type="domain" description="Putative sensor" evidence="2">
    <location>
        <begin position="66"/>
        <end position="266"/>
    </location>
</feature>
<dbReference type="VEuPathDB" id="FungiDB:SDRG_02272"/>
<feature type="transmembrane region" description="Helical" evidence="1">
    <location>
        <begin position="87"/>
        <end position="108"/>
    </location>
</feature>
<dbReference type="Pfam" id="PF13796">
    <property type="entry name" value="Sensor"/>
    <property type="match status" value="1"/>
</dbReference>
<feature type="transmembrane region" description="Helical" evidence="1">
    <location>
        <begin position="236"/>
        <end position="258"/>
    </location>
</feature>
<dbReference type="EMBL" id="JH767136">
    <property type="protein sequence ID" value="EQC40373.1"/>
    <property type="molecule type" value="Genomic_DNA"/>
</dbReference>
<dbReference type="AlphaFoldDB" id="T0S5C0"/>
<protein>
    <recommendedName>
        <fullName evidence="2">Putative sensor domain-containing protein</fullName>
    </recommendedName>
</protein>
<accession>T0S5C0</accession>
<dbReference type="OrthoDB" id="75289at2759"/>
<keyword evidence="1" id="KW-0472">Membrane</keyword>
<dbReference type="OMA" id="TTESERW"/>
<proteinExistence type="predicted"/>
<name>T0S5C0_SAPDV</name>
<dbReference type="InParanoid" id="T0S5C0"/>
<evidence type="ECO:0000313" key="4">
    <source>
        <dbReference type="Proteomes" id="UP000030762"/>
    </source>
</evidence>
<keyword evidence="1" id="KW-0812">Transmembrane</keyword>
<keyword evidence="4" id="KW-1185">Reference proteome</keyword>
<evidence type="ECO:0000259" key="2">
    <source>
        <dbReference type="Pfam" id="PF13796"/>
    </source>
</evidence>
<feature type="transmembrane region" description="Helical" evidence="1">
    <location>
        <begin position="173"/>
        <end position="198"/>
    </location>
</feature>
<dbReference type="eggNOG" id="ENOG502S70I">
    <property type="taxonomic scope" value="Eukaryota"/>
</dbReference>
<keyword evidence="1" id="KW-1133">Transmembrane helix</keyword>
<dbReference type="RefSeq" id="XP_008606072.1">
    <property type="nucleotide sequence ID" value="XM_008607850.1"/>
</dbReference>
<dbReference type="Proteomes" id="UP000030762">
    <property type="component" value="Unassembled WGS sequence"/>
</dbReference>
<organism evidence="3 4">
    <name type="scientific">Saprolegnia diclina (strain VS20)</name>
    <dbReference type="NCBI Taxonomy" id="1156394"/>
    <lineage>
        <taxon>Eukaryota</taxon>
        <taxon>Sar</taxon>
        <taxon>Stramenopiles</taxon>
        <taxon>Oomycota</taxon>
        <taxon>Saprolegniomycetes</taxon>
        <taxon>Saprolegniales</taxon>
        <taxon>Saprolegniaceae</taxon>
        <taxon>Saprolegnia</taxon>
    </lineage>
</organism>
<feature type="transmembrane region" description="Helical" evidence="1">
    <location>
        <begin position="56"/>
        <end position="81"/>
    </location>
</feature>
<sequence length="309" mass="33653">MDTGCAMPLADRHSMYTTSYEATPLVAVPTASLVREGDDDSFTDHVFRLLGSPFQLVTVLLVPYHAFNLLFAVAAAVAVVAGTALGLGLLPLCCFGVLVLQGVLYLMLSLAKVDVSLYNCVAPRGDRILDTFHMPRQGPFRFAGQRLSPGLTQLFSQESFLGMFYFVFVKCPLTLIASVSSLGLLAIVSACVAFPLHYDFFVAHKDLLTLRFKHGTLRTHGVLESFPLAESDWPQVVFFGLVLLYLTCVWMHVCAMVLRATTKAFLCEYFTASGVVYCHGQASSLPPPSAPPLYGSAPASVQAYAYEKQ</sequence>
<evidence type="ECO:0000313" key="3">
    <source>
        <dbReference type="EMBL" id="EQC40373.1"/>
    </source>
</evidence>
<reference evidence="3 4" key="1">
    <citation type="submission" date="2012-04" db="EMBL/GenBank/DDBJ databases">
        <title>The Genome Sequence of Saprolegnia declina VS20.</title>
        <authorList>
            <consortium name="The Broad Institute Genome Sequencing Platform"/>
            <person name="Russ C."/>
            <person name="Nusbaum C."/>
            <person name="Tyler B."/>
            <person name="van West P."/>
            <person name="Dieguez-Uribeondo J."/>
            <person name="de Bruijn I."/>
            <person name="Tripathy S."/>
            <person name="Jiang R."/>
            <person name="Young S.K."/>
            <person name="Zeng Q."/>
            <person name="Gargeya S."/>
            <person name="Fitzgerald M."/>
            <person name="Haas B."/>
            <person name="Abouelleil A."/>
            <person name="Alvarado L."/>
            <person name="Arachchi H.M."/>
            <person name="Berlin A."/>
            <person name="Chapman S.B."/>
            <person name="Goldberg J."/>
            <person name="Griggs A."/>
            <person name="Gujja S."/>
            <person name="Hansen M."/>
            <person name="Howarth C."/>
            <person name="Imamovic A."/>
            <person name="Larimer J."/>
            <person name="McCowen C."/>
            <person name="Montmayeur A."/>
            <person name="Murphy C."/>
            <person name="Neiman D."/>
            <person name="Pearson M."/>
            <person name="Priest M."/>
            <person name="Roberts A."/>
            <person name="Saif S."/>
            <person name="Shea T."/>
            <person name="Sisk P."/>
            <person name="Sykes S."/>
            <person name="Wortman J."/>
            <person name="Nusbaum C."/>
            <person name="Birren B."/>
        </authorList>
    </citation>
    <scope>NUCLEOTIDE SEQUENCE [LARGE SCALE GENOMIC DNA]</scope>
    <source>
        <strain evidence="3 4">VS20</strain>
    </source>
</reference>
<dbReference type="InterPro" id="IPR025828">
    <property type="entry name" value="Put_sensor_dom"/>
</dbReference>
<evidence type="ECO:0000256" key="1">
    <source>
        <dbReference type="SAM" id="Phobius"/>
    </source>
</evidence>
<gene>
    <name evidence="3" type="ORF">SDRG_02272</name>
</gene>